<evidence type="ECO:0000313" key="2">
    <source>
        <dbReference type="EMBL" id="KAG5400816.1"/>
    </source>
</evidence>
<comment type="caution">
    <text evidence="2">The sequence shown here is derived from an EMBL/GenBank/DDBJ whole genome shotgun (WGS) entry which is preliminary data.</text>
</comment>
<reference evidence="2 3" key="1">
    <citation type="submission" date="2021-03" db="EMBL/GenBank/DDBJ databases">
        <authorList>
            <person name="King G.J."/>
            <person name="Bancroft I."/>
            <person name="Baten A."/>
            <person name="Bloomfield J."/>
            <person name="Borpatragohain P."/>
            <person name="He Z."/>
            <person name="Irish N."/>
            <person name="Irwin J."/>
            <person name="Liu K."/>
            <person name="Mauleon R.P."/>
            <person name="Moore J."/>
            <person name="Morris R."/>
            <person name="Ostergaard L."/>
            <person name="Wang B."/>
            <person name="Wells R."/>
        </authorList>
    </citation>
    <scope>NUCLEOTIDE SEQUENCE [LARGE SCALE GENOMIC DNA]</scope>
    <source>
        <strain evidence="2">R-o-18</strain>
        <tissue evidence="2">Leaf</tissue>
    </source>
</reference>
<dbReference type="Proteomes" id="UP000823674">
    <property type="component" value="Chromosome A04"/>
</dbReference>
<dbReference type="EMBL" id="JADBGQ010000004">
    <property type="protein sequence ID" value="KAG5400816.1"/>
    <property type="molecule type" value="Genomic_DNA"/>
</dbReference>
<keyword evidence="3" id="KW-1185">Reference proteome</keyword>
<organism evidence="2 3">
    <name type="scientific">Brassica rapa subsp. trilocularis</name>
    <dbReference type="NCBI Taxonomy" id="1813537"/>
    <lineage>
        <taxon>Eukaryota</taxon>
        <taxon>Viridiplantae</taxon>
        <taxon>Streptophyta</taxon>
        <taxon>Embryophyta</taxon>
        <taxon>Tracheophyta</taxon>
        <taxon>Spermatophyta</taxon>
        <taxon>Magnoliopsida</taxon>
        <taxon>eudicotyledons</taxon>
        <taxon>Gunneridae</taxon>
        <taxon>Pentapetalae</taxon>
        <taxon>rosids</taxon>
        <taxon>malvids</taxon>
        <taxon>Brassicales</taxon>
        <taxon>Brassicaceae</taxon>
        <taxon>Brassiceae</taxon>
        <taxon>Brassica</taxon>
    </lineage>
</organism>
<gene>
    <name evidence="2" type="primary">A04p015990.1_BraROA</name>
    <name evidence="2" type="ORF">IGI04_015423</name>
</gene>
<proteinExistence type="predicted"/>
<sequence length="123" mass="13695">MIVKVEIYEDLTSLKQPLEKKPTKREEGLTNVPTIRHHPKEAEVRSSPTSSASTVRPGPLAISDPLATRLMASAVRPGQIRNISAMHSRSVLVALSSEPWLHCPLFSPGLELYLKTYDKNHED</sequence>
<evidence type="ECO:0000313" key="3">
    <source>
        <dbReference type="Proteomes" id="UP000823674"/>
    </source>
</evidence>
<feature type="compositionally biased region" description="Basic and acidic residues" evidence="1">
    <location>
        <begin position="17"/>
        <end position="28"/>
    </location>
</feature>
<feature type="region of interest" description="Disordered" evidence="1">
    <location>
        <begin position="15"/>
        <end position="59"/>
    </location>
</feature>
<name>A0ABQ7MQ03_BRACM</name>
<evidence type="ECO:0000256" key="1">
    <source>
        <dbReference type="SAM" id="MobiDB-lite"/>
    </source>
</evidence>
<accession>A0ABQ7MQ03</accession>
<protein>
    <submittedName>
        <fullName evidence="2">Uncharacterized protein</fullName>
    </submittedName>
</protein>